<feature type="domain" description="F-box" evidence="1">
    <location>
        <begin position="359"/>
        <end position="399"/>
    </location>
</feature>
<protein>
    <recommendedName>
        <fullName evidence="1">F-box domain-containing protein</fullName>
    </recommendedName>
</protein>
<sequence>MPPPQNYLDGFLTEFKGLLALVVCGQDQDEGKCFIWVMREYGVVESWVKQIVPLQFISFFGCTNNGQVLIESKDDHKLCLFDPETLHENRLDVHHLIWAVHTNTFVESLVLLNQLERNLALSRFQYYVKWYQSEVLPGLMAAKGDGVECSNSGSRGKDAMLKRVGKNCTRDIARGPLVNRLMGQHLNFSDIPYFDGISYKEDFIGWILNFEDYFTYAKIPEDFKVLLVSRKLVRDAADWWNDIEYCRMRREVEQDQVLTKVEELEGKEFEERSSIKDGTLEEVFEEAKEGNLELIEENGENLEAKIIGNIVEDSTEVKHEGESITHYSQDLVDLLKISTTQSIDFLWPRKKPTWSSKNLPDDVVFDILTRVPVKSLIRFRCVSKSYNSTLAPFSLPNTSTSTSTKPNHYPITTMLPRNYFDGAEPRFERLVVFKGSLALFAYGDVLDEGAYDHQVSFIWVMREYGVVESWTKISGPESYVERFCGCTNNGGLLIETLDDFLVAFDPETLNKNDFGIPNSEWERPISTSRSMDYTTDFMESLVLLNGTSV</sequence>
<gene>
    <name evidence="2" type="ORF">FSB_LOCUS20155</name>
</gene>
<dbReference type="PANTHER" id="PTHR31672:SF13">
    <property type="entry name" value="F-BOX PROTEIN CPR30-LIKE"/>
    <property type="match status" value="1"/>
</dbReference>
<dbReference type="Pfam" id="PF00646">
    <property type="entry name" value="F-box"/>
    <property type="match status" value="1"/>
</dbReference>
<dbReference type="InterPro" id="IPR050796">
    <property type="entry name" value="SCF_F-box_component"/>
</dbReference>
<evidence type="ECO:0000259" key="1">
    <source>
        <dbReference type="SMART" id="SM00256"/>
    </source>
</evidence>
<dbReference type="InterPro" id="IPR001810">
    <property type="entry name" value="F-box_dom"/>
</dbReference>
<dbReference type="SUPFAM" id="SSF81383">
    <property type="entry name" value="F-box domain"/>
    <property type="match status" value="1"/>
</dbReference>
<reference evidence="2" key="1">
    <citation type="submission" date="2018-02" db="EMBL/GenBank/DDBJ databases">
        <authorList>
            <person name="Cohen D.B."/>
            <person name="Kent A.D."/>
        </authorList>
    </citation>
    <scope>NUCLEOTIDE SEQUENCE</scope>
</reference>
<name>A0A2N9FYI0_FAGSY</name>
<dbReference type="PANTHER" id="PTHR31672">
    <property type="entry name" value="BNACNNG10540D PROTEIN"/>
    <property type="match status" value="1"/>
</dbReference>
<evidence type="ECO:0000313" key="2">
    <source>
        <dbReference type="EMBL" id="SPC92273.1"/>
    </source>
</evidence>
<dbReference type="EMBL" id="OIVN01001294">
    <property type="protein sequence ID" value="SPC92273.1"/>
    <property type="molecule type" value="Genomic_DNA"/>
</dbReference>
<dbReference type="AlphaFoldDB" id="A0A2N9FYI0"/>
<dbReference type="SMART" id="SM00256">
    <property type="entry name" value="FBOX"/>
    <property type="match status" value="1"/>
</dbReference>
<proteinExistence type="predicted"/>
<dbReference type="InterPro" id="IPR036047">
    <property type="entry name" value="F-box-like_dom_sf"/>
</dbReference>
<accession>A0A2N9FYI0</accession>
<organism evidence="2">
    <name type="scientific">Fagus sylvatica</name>
    <name type="common">Beechnut</name>
    <dbReference type="NCBI Taxonomy" id="28930"/>
    <lineage>
        <taxon>Eukaryota</taxon>
        <taxon>Viridiplantae</taxon>
        <taxon>Streptophyta</taxon>
        <taxon>Embryophyta</taxon>
        <taxon>Tracheophyta</taxon>
        <taxon>Spermatophyta</taxon>
        <taxon>Magnoliopsida</taxon>
        <taxon>eudicotyledons</taxon>
        <taxon>Gunneridae</taxon>
        <taxon>Pentapetalae</taxon>
        <taxon>rosids</taxon>
        <taxon>fabids</taxon>
        <taxon>Fagales</taxon>
        <taxon>Fagaceae</taxon>
        <taxon>Fagus</taxon>
    </lineage>
</organism>
<dbReference type="CDD" id="cd22157">
    <property type="entry name" value="F-box_AtFBW1-like"/>
    <property type="match status" value="1"/>
</dbReference>